<organism evidence="1">
    <name type="scientific">bioreactor metagenome</name>
    <dbReference type="NCBI Taxonomy" id="1076179"/>
    <lineage>
        <taxon>unclassified sequences</taxon>
        <taxon>metagenomes</taxon>
        <taxon>ecological metagenomes</taxon>
    </lineage>
</organism>
<evidence type="ECO:0000313" key="1">
    <source>
        <dbReference type="EMBL" id="MPN30936.1"/>
    </source>
</evidence>
<protein>
    <submittedName>
        <fullName evidence="1">Uncharacterized protein</fullName>
    </submittedName>
</protein>
<reference evidence="1" key="1">
    <citation type="submission" date="2019-08" db="EMBL/GenBank/DDBJ databases">
        <authorList>
            <person name="Kucharzyk K."/>
            <person name="Murdoch R.W."/>
            <person name="Higgins S."/>
            <person name="Loffler F."/>
        </authorList>
    </citation>
    <scope>NUCLEOTIDE SEQUENCE</scope>
</reference>
<proteinExistence type="predicted"/>
<gene>
    <name evidence="1" type="ORF">SDC9_178407</name>
</gene>
<dbReference type="EMBL" id="VSSQ01082242">
    <property type="protein sequence ID" value="MPN30936.1"/>
    <property type="molecule type" value="Genomic_DNA"/>
</dbReference>
<accession>A0A645GXF2</accession>
<dbReference type="AlphaFoldDB" id="A0A645GXF2"/>
<sequence>MRPRHNFNAVGHNLARGQGVARTLMCGTDAVAHGDAAKFHRRSARAVDAVFHLLRKLPEIFMSGHNIGK</sequence>
<comment type="caution">
    <text evidence="1">The sequence shown here is derived from an EMBL/GenBank/DDBJ whole genome shotgun (WGS) entry which is preliminary data.</text>
</comment>
<name>A0A645GXF2_9ZZZZ</name>